<feature type="active site" evidence="8">
    <location>
        <position position="80"/>
    </location>
</feature>
<evidence type="ECO:0000259" key="10">
    <source>
        <dbReference type="Pfam" id="PF07687"/>
    </source>
</evidence>
<dbReference type="EC" id="3.4.11.4" evidence="7"/>
<comment type="caution">
    <text evidence="11">The sequence shown here is derived from an EMBL/GenBank/DDBJ whole genome shotgun (WGS) entry which is preliminary data.</text>
</comment>
<dbReference type="CDD" id="cd03892">
    <property type="entry name" value="M20_peptT"/>
    <property type="match status" value="1"/>
</dbReference>
<feature type="binding site" evidence="9">
    <location>
        <position position="198"/>
    </location>
    <ligand>
        <name>Zn(2+)</name>
        <dbReference type="ChEBI" id="CHEBI:29105"/>
        <label>1</label>
    </ligand>
</feature>
<keyword evidence="12" id="KW-1185">Reference proteome</keyword>
<evidence type="ECO:0000256" key="5">
    <source>
        <dbReference type="ARBA" id="ARBA00022833"/>
    </source>
</evidence>
<dbReference type="OrthoDB" id="9804934at2"/>
<dbReference type="PIRSF" id="PIRSF037215">
    <property type="entry name" value="Peptidase_M20B"/>
    <property type="match status" value="1"/>
</dbReference>
<dbReference type="Proteomes" id="UP000239366">
    <property type="component" value="Unassembled WGS sequence"/>
</dbReference>
<keyword evidence="6" id="KW-0482">Metalloprotease</keyword>
<feature type="binding site" evidence="9">
    <location>
        <position position="176"/>
    </location>
    <ligand>
        <name>Zn(2+)</name>
        <dbReference type="ChEBI" id="CHEBI:29105"/>
        <label>2</label>
    </ligand>
</feature>
<evidence type="ECO:0000256" key="8">
    <source>
        <dbReference type="PIRSR" id="PIRSR037215-1"/>
    </source>
</evidence>
<dbReference type="NCBIfam" id="TIGR01882">
    <property type="entry name" value="peptidase-T"/>
    <property type="match status" value="1"/>
</dbReference>
<evidence type="ECO:0000313" key="12">
    <source>
        <dbReference type="Proteomes" id="UP000239366"/>
    </source>
</evidence>
<accession>A0A2S7T3Y8</accession>
<evidence type="ECO:0000256" key="3">
    <source>
        <dbReference type="ARBA" id="ARBA00022723"/>
    </source>
</evidence>
<dbReference type="InterPro" id="IPR011650">
    <property type="entry name" value="Peptidase_M20_dimer"/>
</dbReference>
<dbReference type="SUPFAM" id="SSF55031">
    <property type="entry name" value="Bacterial exopeptidase dimerisation domain"/>
    <property type="match status" value="1"/>
</dbReference>
<dbReference type="GO" id="GO:0008270">
    <property type="term" value="F:zinc ion binding"/>
    <property type="evidence" value="ECO:0007669"/>
    <property type="project" value="InterPro"/>
</dbReference>
<dbReference type="GO" id="GO:0006518">
    <property type="term" value="P:peptide metabolic process"/>
    <property type="evidence" value="ECO:0007669"/>
    <property type="project" value="InterPro"/>
</dbReference>
<name>A0A2S7T3Y8_9FLAO</name>
<dbReference type="Gene3D" id="3.30.70.360">
    <property type="match status" value="1"/>
</dbReference>
<dbReference type="PROSITE" id="PS00759">
    <property type="entry name" value="ARGE_DAPE_CPG2_2"/>
    <property type="match status" value="1"/>
</dbReference>
<gene>
    <name evidence="11" type="ORF">BST99_01585</name>
</gene>
<evidence type="ECO:0000256" key="7">
    <source>
        <dbReference type="NCBIfam" id="TIGR01882"/>
    </source>
</evidence>
<proteinExistence type="inferred from homology"/>
<dbReference type="PANTHER" id="PTHR42994">
    <property type="entry name" value="PEPTIDASE T"/>
    <property type="match status" value="1"/>
</dbReference>
<dbReference type="GO" id="GO:0008237">
    <property type="term" value="F:metallopeptidase activity"/>
    <property type="evidence" value="ECO:0007669"/>
    <property type="project" value="UniProtKB-KW"/>
</dbReference>
<dbReference type="InterPro" id="IPR001261">
    <property type="entry name" value="ArgE/DapE_CS"/>
</dbReference>
<dbReference type="PROSITE" id="PS00758">
    <property type="entry name" value="ARGE_DAPE_CPG2_1"/>
    <property type="match status" value="1"/>
</dbReference>
<reference evidence="12" key="1">
    <citation type="submission" date="2016-11" db="EMBL/GenBank/DDBJ databases">
        <title>Trade-off between light-utilization and light-protection in marine flavobacteria.</title>
        <authorList>
            <person name="Kumagai Y."/>
            <person name="Yoshizawa S."/>
            <person name="Kogure K."/>
        </authorList>
    </citation>
    <scope>NUCLEOTIDE SEQUENCE [LARGE SCALE GENOMIC DNA]</scope>
    <source>
        <strain evidence="12">SG-18</strain>
    </source>
</reference>
<feature type="binding site" evidence="9">
    <location>
        <position position="141"/>
    </location>
    <ligand>
        <name>Zn(2+)</name>
        <dbReference type="ChEBI" id="CHEBI:29105"/>
        <label>1</label>
    </ligand>
</feature>
<dbReference type="InterPro" id="IPR002933">
    <property type="entry name" value="Peptidase_M20"/>
</dbReference>
<evidence type="ECO:0000256" key="9">
    <source>
        <dbReference type="PIRSR" id="PIRSR037215-2"/>
    </source>
</evidence>
<sequence length="418" mass="46781">MNGLLERFLEYVKVDSQSDPHSNTSPSTAKQKDMAKKLVMELYQLGLADVTIDDFGYIMATLPANTKKPVATIGFIAHYDTSPDYNGTGINPQVHKDYNGEALLINEQLDAWLRPEEFPELNQYKGQTLITTDGTTLLGADDKAGIAEIMTALDYLIKHPKIKRGPIRIAFVPDEEIGRGAQFFDLQRFGAEWAYTVDGGGIGEIQHESFNAANVIVDFQGRGIDPGIAKGQMVNALGMARAFMGMLPAEEVPEKTSGSQGFFHMTKLLGDVEKARLHLIISDIDEEHYKARKELLAYCRDRVNEEQKGDYCSLNIMEEYTNMKPIIDEHLHAVEIAVRSIVETGIKPLNRPIRGMTDAVHLSFKGMPCINLFTGGHNFHGPYEYIPLESMEKAVQVIVRIAERTQKRFKSNGKMRKN</sequence>
<protein>
    <recommendedName>
        <fullName evidence="7">Peptidase T</fullName>
        <ecNumber evidence="7">3.4.11.4</ecNumber>
    </recommendedName>
</protein>
<dbReference type="NCBIfam" id="NF003976">
    <property type="entry name" value="PRK05469.1"/>
    <property type="match status" value="1"/>
</dbReference>
<comment type="similarity">
    <text evidence="1">Belongs to the peptidase M20B family.</text>
</comment>
<dbReference type="GO" id="GO:0005829">
    <property type="term" value="C:cytosol"/>
    <property type="evidence" value="ECO:0007669"/>
    <property type="project" value="TreeGrafter"/>
</dbReference>
<dbReference type="RefSeq" id="WP_105000247.1">
    <property type="nucleotide sequence ID" value="NZ_MQVX01000001.1"/>
</dbReference>
<feature type="binding site" evidence="9">
    <location>
        <position position="380"/>
    </location>
    <ligand>
        <name>Zn(2+)</name>
        <dbReference type="ChEBI" id="CHEBI:29105"/>
        <label>2</label>
    </ligand>
</feature>
<keyword evidence="3 9" id="KW-0479">Metal-binding</keyword>
<dbReference type="EMBL" id="MQVX01000001">
    <property type="protein sequence ID" value="PQJ14613.1"/>
    <property type="molecule type" value="Genomic_DNA"/>
</dbReference>
<feature type="domain" description="Peptidase M20 dimerisation" evidence="10">
    <location>
        <begin position="208"/>
        <end position="306"/>
    </location>
</feature>
<dbReference type="GO" id="GO:0045148">
    <property type="term" value="F:tripeptide aminopeptidase activity"/>
    <property type="evidence" value="ECO:0007669"/>
    <property type="project" value="UniProtKB-UniRule"/>
</dbReference>
<evidence type="ECO:0000256" key="2">
    <source>
        <dbReference type="ARBA" id="ARBA00022670"/>
    </source>
</evidence>
<dbReference type="GO" id="GO:0006508">
    <property type="term" value="P:proteolysis"/>
    <property type="evidence" value="ECO:0007669"/>
    <property type="project" value="UniProtKB-UniRule"/>
</dbReference>
<feature type="binding site" evidence="9">
    <location>
        <position position="141"/>
    </location>
    <ligand>
        <name>Zn(2+)</name>
        <dbReference type="ChEBI" id="CHEBI:29105"/>
        <label>2</label>
    </ligand>
</feature>
<evidence type="ECO:0000256" key="1">
    <source>
        <dbReference type="ARBA" id="ARBA00009692"/>
    </source>
</evidence>
<dbReference type="Pfam" id="PF07687">
    <property type="entry name" value="M20_dimer"/>
    <property type="match status" value="1"/>
</dbReference>
<dbReference type="PANTHER" id="PTHR42994:SF1">
    <property type="entry name" value="PEPTIDASE T"/>
    <property type="match status" value="1"/>
</dbReference>
<evidence type="ECO:0000256" key="6">
    <source>
        <dbReference type="ARBA" id="ARBA00023049"/>
    </source>
</evidence>
<feature type="binding site" evidence="9">
    <location>
        <position position="78"/>
    </location>
    <ligand>
        <name>Zn(2+)</name>
        <dbReference type="ChEBI" id="CHEBI:29105"/>
        <label>1</label>
    </ligand>
</feature>
<comment type="cofactor">
    <cofactor evidence="9">
        <name>Zn(2+)</name>
        <dbReference type="ChEBI" id="CHEBI:29105"/>
    </cofactor>
    <text evidence="9">Binds 2 Zn(2+) ions per subunit.</text>
</comment>
<evidence type="ECO:0000256" key="4">
    <source>
        <dbReference type="ARBA" id="ARBA00022801"/>
    </source>
</evidence>
<evidence type="ECO:0000313" key="11">
    <source>
        <dbReference type="EMBL" id="PQJ14613.1"/>
    </source>
</evidence>
<dbReference type="NCBIfam" id="NF009920">
    <property type="entry name" value="PRK13381.1"/>
    <property type="match status" value="1"/>
</dbReference>
<dbReference type="InterPro" id="IPR010161">
    <property type="entry name" value="Peptidase_M20B"/>
</dbReference>
<feature type="active site" description="Proton acceptor" evidence="8">
    <location>
        <position position="175"/>
    </location>
</feature>
<dbReference type="AlphaFoldDB" id="A0A2S7T3Y8"/>
<keyword evidence="5 9" id="KW-0862">Zinc</keyword>
<dbReference type="InterPro" id="IPR036264">
    <property type="entry name" value="Bact_exopeptidase_dim_dom"/>
</dbReference>
<organism evidence="11 12">
    <name type="scientific">Aureicoccus marinus</name>
    <dbReference type="NCBI Taxonomy" id="754435"/>
    <lineage>
        <taxon>Bacteria</taxon>
        <taxon>Pseudomonadati</taxon>
        <taxon>Bacteroidota</taxon>
        <taxon>Flavobacteriia</taxon>
        <taxon>Flavobacteriales</taxon>
        <taxon>Flavobacteriaceae</taxon>
        <taxon>Aureicoccus</taxon>
    </lineage>
</organism>
<keyword evidence="4" id="KW-0378">Hydrolase</keyword>
<dbReference type="Gene3D" id="3.40.630.10">
    <property type="entry name" value="Zn peptidases"/>
    <property type="match status" value="1"/>
</dbReference>
<keyword evidence="2" id="KW-0645">Protease</keyword>
<dbReference type="Pfam" id="PF01546">
    <property type="entry name" value="Peptidase_M20"/>
    <property type="match status" value="1"/>
</dbReference>
<dbReference type="SUPFAM" id="SSF53187">
    <property type="entry name" value="Zn-dependent exopeptidases"/>
    <property type="match status" value="1"/>
</dbReference>